<accession>A0A4P9Y9L6</accession>
<dbReference type="InterPro" id="IPR020846">
    <property type="entry name" value="MFS_dom"/>
</dbReference>
<sequence>GGWVTLSVLVLYVASYALGLGHVPWLVQSEMFDGSIRGRAAGVATGVNWTGNLVVSITFLSLTRLITAAGTFWLYGAISFLGLLAVYRWMPETKGKSLEEVRILF</sequence>
<dbReference type="SUPFAM" id="SSF103473">
    <property type="entry name" value="MFS general substrate transporter"/>
    <property type="match status" value="1"/>
</dbReference>
<evidence type="ECO:0000256" key="1">
    <source>
        <dbReference type="ARBA" id="ARBA00004141"/>
    </source>
</evidence>
<reference evidence="9" key="1">
    <citation type="journal article" date="2018" name="Nat. Microbiol.">
        <title>Leveraging single-cell genomics to expand the fungal tree of life.</title>
        <authorList>
            <person name="Ahrendt S.R."/>
            <person name="Quandt C.A."/>
            <person name="Ciobanu D."/>
            <person name="Clum A."/>
            <person name="Salamov A."/>
            <person name="Andreopoulos B."/>
            <person name="Cheng J.F."/>
            <person name="Woyke T."/>
            <person name="Pelin A."/>
            <person name="Henrissat B."/>
            <person name="Reynolds N.K."/>
            <person name="Benny G.L."/>
            <person name="Smith M.E."/>
            <person name="James T.Y."/>
            <person name="Grigoriev I.V."/>
        </authorList>
    </citation>
    <scope>NUCLEOTIDE SEQUENCE [LARGE SCALE GENOMIC DNA]</scope>
</reference>
<dbReference type="InterPro" id="IPR050814">
    <property type="entry name" value="Myo-inositol_Transporter"/>
</dbReference>
<feature type="non-terminal residue" evidence="8">
    <location>
        <position position="105"/>
    </location>
</feature>
<keyword evidence="4 6" id="KW-1133">Transmembrane helix</keyword>
<gene>
    <name evidence="8" type="ORF">BJ684DRAFT_6188</name>
</gene>
<dbReference type="EMBL" id="KZ987799">
    <property type="protein sequence ID" value="RKP14720.1"/>
    <property type="molecule type" value="Genomic_DNA"/>
</dbReference>
<dbReference type="AlphaFoldDB" id="A0A4P9Y9L6"/>
<dbReference type="InterPro" id="IPR036259">
    <property type="entry name" value="MFS_trans_sf"/>
</dbReference>
<evidence type="ECO:0000259" key="7">
    <source>
        <dbReference type="PROSITE" id="PS50850"/>
    </source>
</evidence>
<dbReference type="Pfam" id="PF00083">
    <property type="entry name" value="Sugar_tr"/>
    <property type="match status" value="1"/>
</dbReference>
<evidence type="ECO:0000256" key="5">
    <source>
        <dbReference type="ARBA" id="ARBA00023136"/>
    </source>
</evidence>
<dbReference type="PANTHER" id="PTHR48020:SF12">
    <property type="entry name" value="PROTON MYO-INOSITOL COTRANSPORTER"/>
    <property type="match status" value="1"/>
</dbReference>
<comment type="subcellular location">
    <subcellularLocation>
        <location evidence="1">Membrane</location>
        <topology evidence="1">Multi-pass membrane protein</topology>
    </subcellularLocation>
</comment>
<evidence type="ECO:0000256" key="6">
    <source>
        <dbReference type="SAM" id="Phobius"/>
    </source>
</evidence>
<dbReference type="PANTHER" id="PTHR48020">
    <property type="entry name" value="PROTON MYO-INOSITOL COTRANSPORTER"/>
    <property type="match status" value="1"/>
</dbReference>
<dbReference type="OrthoDB" id="6339427at2759"/>
<keyword evidence="2" id="KW-0813">Transport</keyword>
<evidence type="ECO:0000256" key="4">
    <source>
        <dbReference type="ARBA" id="ARBA00022989"/>
    </source>
</evidence>
<dbReference type="GO" id="GO:0016020">
    <property type="term" value="C:membrane"/>
    <property type="evidence" value="ECO:0007669"/>
    <property type="project" value="UniProtKB-SubCell"/>
</dbReference>
<keyword evidence="9" id="KW-1185">Reference proteome</keyword>
<name>A0A4P9Y9L6_9FUNG</name>
<dbReference type="PROSITE" id="PS50850">
    <property type="entry name" value="MFS"/>
    <property type="match status" value="1"/>
</dbReference>
<evidence type="ECO:0000256" key="2">
    <source>
        <dbReference type="ARBA" id="ARBA00022448"/>
    </source>
</evidence>
<feature type="domain" description="Major facilitator superfamily (MFS) profile" evidence="7">
    <location>
        <begin position="1"/>
        <end position="94"/>
    </location>
</feature>
<evidence type="ECO:0000313" key="8">
    <source>
        <dbReference type="EMBL" id="RKP14720.1"/>
    </source>
</evidence>
<dbReference type="Gene3D" id="1.20.1250.20">
    <property type="entry name" value="MFS general substrate transporter like domains"/>
    <property type="match status" value="1"/>
</dbReference>
<feature type="transmembrane region" description="Helical" evidence="6">
    <location>
        <begin position="6"/>
        <end position="27"/>
    </location>
</feature>
<dbReference type="InterPro" id="IPR005828">
    <property type="entry name" value="MFS_sugar_transport-like"/>
</dbReference>
<evidence type="ECO:0000313" key="9">
    <source>
        <dbReference type="Proteomes" id="UP000267251"/>
    </source>
</evidence>
<dbReference type="Proteomes" id="UP000267251">
    <property type="component" value="Unassembled WGS sequence"/>
</dbReference>
<keyword evidence="3 6" id="KW-0812">Transmembrane</keyword>
<feature type="transmembrane region" description="Helical" evidence="6">
    <location>
        <begin position="72"/>
        <end position="90"/>
    </location>
</feature>
<protein>
    <submittedName>
        <fullName evidence="8">General substrate transporter</fullName>
    </submittedName>
</protein>
<organism evidence="8 9">
    <name type="scientific">Piptocephalis cylindrospora</name>
    <dbReference type="NCBI Taxonomy" id="1907219"/>
    <lineage>
        <taxon>Eukaryota</taxon>
        <taxon>Fungi</taxon>
        <taxon>Fungi incertae sedis</taxon>
        <taxon>Zoopagomycota</taxon>
        <taxon>Zoopagomycotina</taxon>
        <taxon>Zoopagomycetes</taxon>
        <taxon>Zoopagales</taxon>
        <taxon>Piptocephalidaceae</taxon>
        <taxon>Piptocephalis</taxon>
    </lineage>
</organism>
<dbReference type="GO" id="GO:0022857">
    <property type="term" value="F:transmembrane transporter activity"/>
    <property type="evidence" value="ECO:0007669"/>
    <property type="project" value="InterPro"/>
</dbReference>
<feature type="transmembrane region" description="Helical" evidence="6">
    <location>
        <begin position="39"/>
        <end position="60"/>
    </location>
</feature>
<evidence type="ECO:0000256" key="3">
    <source>
        <dbReference type="ARBA" id="ARBA00022692"/>
    </source>
</evidence>
<proteinExistence type="predicted"/>
<feature type="non-terminal residue" evidence="8">
    <location>
        <position position="1"/>
    </location>
</feature>
<keyword evidence="5 6" id="KW-0472">Membrane</keyword>